<protein>
    <submittedName>
        <fullName evidence="1">Type II toxin-antitoxin system RelE/ParE family toxin</fullName>
    </submittedName>
</protein>
<proteinExistence type="predicted"/>
<gene>
    <name evidence="1" type="ORF">V6W77_01270</name>
</gene>
<sequence length="123" mass="14312">MVEMNEEVKPNFTVHILAQTKKAISKMPLSLQEKIYFDLDDLAVYGNDLQEPKVRDLGDSLKELRTSAKDGIARSFFFFHIGKQIYVIHAIQKKTQKTPKQDLHLAKERMRQVKLQLAQQNKE</sequence>
<comment type="caution">
    <text evidence="1">The sequence shown here is derived from an EMBL/GenBank/DDBJ whole genome shotgun (WGS) entry which is preliminary data.</text>
</comment>
<name>A0ABU7ZCR5_9PAST</name>
<evidence type="ECO:0000313" key="2">
    <source>
        <dbReference type="Proteomes" id="UP001432017"/>
    </source>
</evidence>
<evidence type="ECO:0000313" key="1">
    <source>
        <dbReference type="EMBL" id="MEG9474904.1"/>
    </source>
</evidence>
<reference evidence="1" key="1">
    <citation type="submission" date="2023-12" db="EMBL/GenBank/DDBJ databases">
        <title>Mannheima indologenes sp. nov. proposed for Clade V organisms of Mannheimia.</title>
        <authorList>
            <person name="Christensen H."/>
        </authorList>
    </citation>
    <scope>NUCLEOTIDE SEQUENCE</scope>
    <source>
        <strain evidence="1">M14.4</strain>
    </source>
</reference>
<dbReference type="InterPro" id="IPR009241">
    <property type="entry name" value="HigB-like"/>
</dbReference>
<organism evidence="1 2">
    <name type="scientific">Mannheimia indoligenes</name>
    <dbReference type="NCBI Taxonomy" id="3103145"/>
    <lineage>
        <taxon>Bacteria</taxon>
        <taxon>Pseudomonadati</taxon>
        <taxon>Pseudomonadota</taxon>
        <taxon>Gammaproteobacteria</taxon>
        <taxon>Pasteurellales</taxon>
        <taxon>Pasteurellaceae</taxon>
        <taxon>Mannheimia</taxon>
    </lineage>
</organism>
<dbReference type="EMBL" id="JBAJJM010000001">
    <property type="protein sequence ID" value="MEG9474904.1"/>
    <property type="molecule type" value="Genomic_DNA"/>
</dbReference>
<accession>A0ABU7ZCR5</accession>
<keyword evidence="2" id="KW-1185">Reference proteome</keyword>
<dbReference type="Proteomes" id="UP001432017">
    <property type="component" value="Unassembled WGS sequence"/>
</dbReference>
<dbReference type="RefSeq" id="WP_334253545.1">
    <property type="nucleotide sequence ID" value="NZ_JBAJJM010000001.1"/>
</dbReference>
<dbReference type="Pfam" id="PF05973">
    <property type="entry name" value="Gp49"/>
    <property type="match status" value="1"/>
</dbReference>